<dbReference type="AlphaFoldDB" id="A0A4P9VUI9"/>
<protein>
    <submittedName>
        <fullName evidence="1">Uncharacterized protein</fullName>
    </submittedName>
</protein>
<sequence length="228" mass="25360">MTSAQCIDGQYQESQRANPQVDIKGILSSHNPNASVSVLSKTVTAALEKRYPFGAEILSQAPNSSGQKCLTYWMQRAKSTWGDLPTSELFHGADLSVHECGHGLSHKLSGWSTQALPLSKGTTPVCPVRGPYKYPPLYNLQHDKFSKDVPNNHYDSTYINKGSPVGKQGWESVIDEAVQYSHSLAIGYAFHDYTTYGSDADGALSFAWYIQRYYTFCIITTQIFIKKF</sequence>
<dbReference type="RefSeq" id="WP_094789303.1">
    <property type="nucleotide sequence ID" value="NZ_NDXW01000001.1"/>
</dbReference>
<dbReference type="Proteomes" id="UP000257039">
    <property type="component" value="Unassembled WGS sequence"/>
</dbReference>
<reference evidence="1 2" key="1">
    <citation type="submission" date="2017-04" db="EMBL/GenBank/DDBJ databases">
        <title>Draft genome sequence of Zooshikella ganghwensis VG4 isolated from Red Sea sediments.</title>
        <authorList>
            <person name="Rehman Z."/>
            <person name="Alam I."/>
            <person name="Kamau A."/>
            <person name="Bajic V."/>
            <person name="Leiknes T."/>
        </authorList>
    </citation>
    <scope>NUCLEOTIDE SEQUENCE [LARGE SCALE GENOMIC DNA]</scope>
    <source>
        <strain evidence="1 2">VG4</strain>
    </source>
</reference>
<evidence type="ECO:0000313" key="1">
    <source>
        <dbReference type="EMBL" id="RDH46589.1"/>
    </source>
</evidence>
<evidence type="ECO:0000313" key="2">
    <source>
        <dbReference type="Proteomes" id="UP000257039"/>
    </source>
</evidence>
<name>A0A4P9VUI9_9GAMM</name>
<keyword evidence="2" id="KW-1185">Reference proteome</keyword>
<dbReference type="EMBL" id="NDXW01000001">
    <property type="protein sequence ID" value="RDH46589.1"/>
    <property type="molecule type" value="Genomic_DNA"/>
</dbReference>
<organism evidence="1 2">
    <name type="scientific">Zooshikella ganghwensis</name>
    <dbReference type="NCBI Taxonomy" id="202772"/>
    <lineage>
        <taxon>Bacteria</taxon>
        <taxon>Pseudomonadati</taxon>
        <taxon>Pseudomonadota</taxon>
        <taxon>Gammaproteobacteria</taxon>
        <taxon>Oceanospirillales</taxon>
        <taxon>Zooshikellaceae</taxon>
        <taxon>Zooshikella</taxon>
    </lineage>
</organism>
<accession>A0A4P9VUI9</accession>
<gene>
    <name evidence="1" type="ORF">B9G39_25790</name>
</gene>
<comment type="caution">
    <text evidence="1">The sequence shown here is derived from an EMBL/GenBank/DDBJ whole genome shotgun (WGS) entry which is preliminary data.</text>
</comment>
<proteinExistence type="predicted"/>